<keyword evidence="6 8" id="KW-1133">Transmembrane helix</keyword>
<keyword evidence="7 8" id="KW-0472">Membrane</keyword>
<dbReference type="AlphaFoldDB" id="A0A0G3HF21"/>
<keyword evidence="3" id="KW-0813">Transport</keyword>
<comment type="similarity">
    <text evidence="2">Belongs to the CPA3 antiporters (TC 2.A.63) subunit F family.</text>
</comment>
<dbReference type="Proteomes" id="UP000035548">
    <property type="component" value="Chromosome"/>
</dbReference>
<dbReference type="OrthoDB" id="3733837at2"/>
<evidence type="ECO:0000313" key="10">
    <source>
        <dbReference type="Proteomes" id="UP000035548"/>
    </source>
</evidence>
<evidence type="ECO:0000256" key="6">
    <source>
        <dbReference type="ARBA" id="ARBA00022989"/>
    </source>
</evidence>
<evidence type="ECO:0000256" key="3">
    <source>
        <dbReference type="ARBA" id="ARBA00022448"/>
    </source>
</evidence>
<dbReference type="PANTHER" id="PTHR34702:SF1">
    <property type="entry name" value="NA(+)_H(+) ANTIPORTER SUBUNIT F"/>
    <property type="match status" value="1"/>
</dbReference>
<organism evidence="9 10">
    <name type="scientific">Corynebacterium uterequi</name>
    <dbReference type="NCBI Taxonomy" id="1072256"/>
    <lineage>
        <taxon>Bacteria</taxon>
        <taxon>Bacillati</taxon>
        <taxon>Actinomycetota</taxon>
        <taxon>Actinomycetes</taxon>
        <taxon>Mycobacteriales</taxon>
        <taxon>Corynebacteriaceae</taxon>
        <taxon>Corynebacterium</taxon>
    </lineage>
</organism>
<dbReference type="EMBL" id="CP011546">
    <property type="protein sequence ID" value="AKK11899.1"/>
    <property type="molecule type" value="Genomic_DNA"/>
</dbReference>
<keyword evidence="5 8" id="KW-0812">Transmembrane</keyword>
<evidence type="ECO:0000256" key="5">
    <source>
        <dbReference type="ARBA" id="ARBA00022692"/>
    </source>
</evidence>
<dbReference type="InterPro" id="IPR007208">
    <property type="entry name" value="MrpF/PhaF-like"/>
</dbReference>
<evidence type="ECO:0000256" key="4">
    <source>
        <dbReference type="ARBA" id="ARBA00022475"/>
    </source>
</evidence>
<dbReference type="Pfam" id="PF04066">
    <property type="entry name" value="MrpF_PhaF"/>
    <property type="match status" value="1"/>
</dbReference>
<evidence type="ECO:0000256" key="2">
    <source>
        <dbReference type="ARBA" id="ARBA00009212"/>
    </source>
</evidence>
<dbReference type="RefSeq" id="WP_047260216.1">
    <property type="nucleotide sequence ID" value="NZ_CP011546.1"/>
</dbReference>
<feature type="transmembrane region" description="Helical" evidence="8">
    <location>
        <begin position="64"/>
        <end position="83"/>
    </location>
</feature>
<evidence type="ECO:0000256" key="1">
    <source>
        <dbReference type="ARBA" id="ARBA00004651"/>
    </source>
</evidence>
<reference evidence="9 10" key="1">
    <citation type="journal article" date="2015" name="Genome Announc.">
        <title>Virulence Factor Genes Detected in the Complete Genome Sequence of Corynebacterium uterequi DSM 45634, Isolated from the Uterus of a Maiden Mare.</title>
        <authorList>
            <person name="Ruckert C."/>
            <person name="Kriete M."/>
            <person name="Jaenicke S."/>
            <person name="Winkler A."/>
            <person name="Tauch A."/>
        </authorList>
    </citation>
    <scope>NUCLEOTIDE SEQUENCE [LARGE SCALE GENOMIC DNA]</scope>
    <source>
        <strain evidence="9 10">DSM 45634</strain>
    </source>
</reference>
<protein>
    <submittedName>
        <fullName evidence="9">Multisubunit Na+/H+ antiporter, MnhF subunit</fullName>
    </submittedName>
</protein>
<evidence type="ECO:0000256" key="8">
    <source>
        <dbReference type="SAM" id="Phobius"/>
    </source>
</evidence>
<dbReference type="PATRIC" id="fig|1072256.5.peg.1902"/>
<dbReference type="GO" id="GO:0005886">
    <property type="term" value="C:plasma membrane"/>
    <property type="evidence" value="ECO:0007669"/>
    <property type="project" value="UniProtKB-SubCell"/>
</dbReference>
<dbReference type="GO" id="GO:0015385">
    <property type="term" value="F:sodium:proton antiporter activity"/>
    <property type="evidence" value="ECO:0007669"/>
    <property type="project" value="TreeGrafter"/>
</dbReference>
<comment type="subcellular location">
    <subcellularLocation>
        <location evidence="1">Cell membrane</location>
        <topology evidence="1">Multi-pass membrane protein</topology>
    </subcellularLocation>
</comment>
<evidence type="ECO:0000256" key="7">
    <source>
        <dbReference type="ARBA" id="ARBA00023136"/>
    </source>
</evidence>
<keyword evidence="10" id="KW-1185">Reference proteome</keyword>
<dbReference type="NCBIfam" id="NF005930">
    <property type="entry name" value="PRK07948.1"/>
    <property type="match status" value="1"/>
</dbReference>
<proteinExistence type="inferred from homology"/>
<keyword evidence="4" id="KW-1003">Cell membrane</keyword>
<gene>
    <name evidence="9" type="ORF">CUTER_09655</name>
</gene>
<dbReference type="KEGG" id="cut:CUTER_09655"/>
<name>A0A0G3HF21_9CORY</name>
<sequence>MPDHIYNLLLLLPGSLIAVALVLVLGRIVAGPDSMDRMIGLDGFIAIAQCTFAVIICWTLDTTAVNAMLVVALLGFISTVSVARFRKRDDAK</sequence>
<reference evidence="10" key="2">
    <citation type="submission" date="2015-05" db="EMBL/GenBank/DDBJ databases">
        <title>Complete genome sequence of Corynebacterium uterequi DSM 45634, isolated from the uterus of a maiden mare.</title>
        <authorList>
            <person name="Ruckert C."/>
            <person name="Albersmeier A."/>
            <person name="Winkler A."/>
            <person name="Tauch A."/>
        </authorList>
    </citation>
    <scope>NUCLEOTIDE SEQUENCE [LARGE SCALE GENOMIC DNA]</scope>
    <source>
        <strain evidence="10">DSM 45634</strain>
    </source>
</reference>
<dbReference type="STRING" id="1072256.CUTER_09655"/>
<accession>A0A0G3HF21</accession>
<dbReference type="PANTHER" id="PTHR34702">
    <property type="entry name" value="NA(+)/H(+) ANTIPORTER SUBUNIT F1"/>
    <property type="match status" value="1"/>
</dbReference>
<evidence type="ECO:0000313" key="9">
    <source>
        <dbReference type="EMBL" id="AKK11899.1"/>
    </source>
</evidence>
<feature type="transmembrane region" description="Helical" evidence="8">
    <location>
        <begin position="6"/>
        <end position="26"/>
    </location>
</feature>
<feature type="transmembrane region" description="Helical" evidence="8">
    <location>
        <begin position="38"/>
        <end position="58"/>
    </location>
</feature>